<gene>
    <name evidence="1" type="ORF">J2S15_000934</name>
</gene>
<dbReference type="InterPro" id="IPR014942">
    <property type="entry name" value="AbiEii"/>
</dbReference>
<dbReference type="Pfam" id="PF08843">
    <property type="entry name" value="AbiEii"/>
    <property type="match status" value="1"/>
</dbReference>
<sequence length="85" mass="9773">MIRSVESLKGKVRHYSKETGLSVQQVLQHFMFERFLERLSNSEYKDNFIIKGGCLLSSIMGVDSRTTRDIDANIIGIDFNQDMIT</sequence>
<evidence type="ECO:0000313" key="2">
    <source>
        <dbReference type="Proteomes" id="UP001230220"/>
    </source>
</evidence>
<protein>
    <submittedName>
        <fullName evidence="1">Nucleotidyltransferase component of viral defense system</fullName>
    </submittedName>
</protein>
<evidence type="ECO:0000313" key="1">
    <source>
        <dbReference type="EMBL" id="MDQ0360203.1"/>
    </source>
</evidence>
<dbReference type="EMBL" id="JAUSUR010000001">
    <property type="protein sequence ID" value="MDQ0360203.1"/>
    <property type="molecule type" value="Genomic_DNA"/>
</dbReference>
<proteinExistence type="predicted"/>
<accession>A0ABU0E0E4</accession>
<dbReference type="Proteomes" id="UP001230220">
    <property type="component" value="Unassembled WGS sequence"/>
</dbReference>
<organism evidence="1 2">
    <name type="scientific">Breznakia pachnodae</name>
    <dbReference type="NCBI Taxonomy" id="265178"/>
    <lineage>
        <taxon>Bacteria</taxon>
        <taxon>Bacillati</taxon>
        <taxon>Bacillota</taxon>
        <taxon>Erysipelotrichia</taxon>
        <taxon>Erysipelotrichales</taxon>
        <taxon>Erysipelotrichaceae</taxon>
        <taxon>Breznakia</taxon>
    </lineage>
</organism>
<name>A0ABU0E0E4_9FIRM</name>
<keyword evidence="2" id="KW-1185">Reference proteome</keyword>
<comment type="caution">
    <text evidence="1">The sequence shown here is derived from an EMBL/GenBank/DDBJ whole genome shotgun (WGS) entry which is preliminary data.</text>
</comment>
<reference evidence="1 2" key="1">
    <citation type="submission" date="2023-07" db="EMBL/GenBank/DDBJ databases">
        <title>Genomic Encyclopedia of Type Strains, Phase IV (KMG-IV): sequencing the most valuable type-strain genomes for metagenomic binning, comparative biology and taxonomic classification.</title>
        <authorList>
            <person name="Goeker M."/>
        </authorList>
    </citation>
    <scope>NUCLEOTIDE SEQUENCE [LARGE SCALE GENOMIC DNA]</scope>
    <source>
        <strain evidence="1 2">DSM 16784</strain>
    </source>
</reference>